<dbReference type="PANTHER" id="PTHR21521">
    <property type="entry name" value="AMUN, ISOFORM A"/>
    <property type="match status" value="1"/>
</dbReference>
<evidence type="ECO:0000256" key="1">
    <source>
        <dbReference type="SAM" id="MobiDB-lite"/>
    </source>
</evidence>
<protein>
    <submittedName>
        <fullName evidence="2">Ribosomal recycling factor</fullName>
    </submittedName>
</protein>
<feature type="region of interest" description="Disordered" evidence="1">
    <location>
        <begin position="133"/>
        <end position="165"/>
    </location>
</feature>
<sequence>MMAPPPPPSPDAITRDEVNALLARYPSLVEAISEAKGSKPGQKTLQQLDAFRYADAPVAFGTHGDGQGDNDNANANANAKDKPTARAMTLDDVKLLVEWKLRHGKFRPTLMSLVSSNPPLVVSTAVSDAMTTYRADPTSSSSYTTTTTTTTNTSTPPPPERTSGPLVERAATAVATLCKLRGVGPATASLLLAVHDPRRVPFFSDELFLWLCAGGNPRSPIKYNAKEYRALIERVVEVTGRLDVSALDLEKVAYVVMKTPEGSGAGSKEPVSKKSASKAEAKVEKPPAKRKSTSKQGDVHAGASSQEASGTRRSKRLKS</sequence>
<feature type="compositionally biased region" description="Low complexity" evidence="1">
    <location>
        <begin position="69"/>
        <end position="78"/>
    </location>
</feature>
<feature type="compositionally biased region" description="Low complexity" evidence="1">
    <location>
        <begin position="137"/>
        <end position="154"/>
    </location>
</feature>
<dbReference type="Proteomes" id="UP001163105">
    <property type="component" value="Unassembled WGS sequence"/>
</dbReference>
<dbReference type="PANTHER" id="PTHR21521:SF0">
    <property type="entry name" value="AMUN, ISOFORM A"/>
    <property type="match status" value="1"/>
</dbReference>
<dbReference type="AlphaFoldDB" id="A0AB34FV20"/>
<name>A0AB34FV20_9HYPO</name>
<evidence type="ECO:0000313" key="3">
    <source>
        <dbReference type="Proteomes" id="UP001163105"/>
    </source>
</evidence>
<reference evidence="2" key="1">
    <citation type="submission" date="2023-01" db="EMBL/GenBank/DDBJ databases">
        <title>The growth and conidiation of Purpureocillium lavendulum are regulated by nitrogen source and histone H3K14 acetylation.</title>
        <authorList>
            <person name="Tang P."/>
            <person name="Han J."/>
            <person name="Zhang C."/>
            <person name="Tang P."/>
            <person name="Qi F."/>
            <person name="Zhang K."/>
            <person name="Liang L."/>
        </authorList>
    </citation>
    <scope>NUCLEOTIDE SEQUENCE</scope>
    <source>
        <strain evidence="2">YMF1.00683</strain>
    </source>
</reference>
<accession>A0AB34FV20</accession>
<evidence type="ECO:0000313" key="2">
    <source>
        <dbReference type="EMBL" id="KAJ6442972.1"/>
    </source>
</evidence>
<gene>
    <name evidence="2" type="ORF">O9K51_04151</name>
</gene>
<feature type="region of interest" description="Disordered" evidence="1">
    <location>
        <begin position="260"/>
        <end position="319"/>
    </location>
</feature>
<dbReference type="EMBL" id="JAQHRD010000003">
    <property type="protein sequence ID" value="KAJ6442972.1"/>
    <property type="molecule type" value="Genomic_DNA"/>
</dbReference>
<feature type="compositionally biased region" description="Basic and acidic residues" evidence="1">
    <location>
        <begin position="277"/>
        <end position="287"/>
    </location>
</feature>
<feature type="region of interest" description="Disordered" evidence="1">
    <location>
        <begin position="61"/>
        <end position="82"/>
    </location>
</feature>
<keyword evidence="3" id="KW-1185">Reference proteome</keyword>
<comment type="caution">
    <text evidence="2">The sequence shown here is derived from an EMBL/GenBank/DDBJ whole genome shotgun (WGS) entry which is preliminary data.</text>
</comment>
<proteinExistence type="predicted"/>
<organism evidence="2 3">
    <name type="scientific">Purpureocillium lavendulum</name>
    <dbReference type="NCBI Taxonomy" id="1247861"/>
    <lineage>
        <taxon>Eukaryota</taxon>
        <taxon>Fungi</taxon>
        <taxon>Dikarya</taxon>
        <taxon>Ascomycota</taxon>
        <taxon>Pezizomycotina</taxon>
        <taxon>Sordariomycetes</taxon>
        <taxon>Hypocreomycetidae</taxon>
        <taxon>Hypocreales</taxon>
        <taxon>Ophiocordycipitaceae</taxon>
        <taxon>Purpureocillium</taxon>
    </lineage>
</organism>